<protein>
    <submittedName>
        <fullName evidence="4">Ski complex interacting GTPase</fullName>
    </submittedName>
</protein>
<feature type="compositionally biased region" description="Basic and acidic residues" evidence="3">
    <location>
        <begin position="123"/>
        <end position="139"/>
    </location>
</feature>
<feature type="compositionally biased region" description="Basic and acidic residues" evidence="3">
    <location>
        <begin position="105"/>
        <end position="115"/>
    </location>
</feature>
<dbReference type="SUPFAM" id="SSF52540">
    <property type="entry name" value="P-loop containing nucleoside triphosphate hydrolases"/>
    <property type="match status" value="1"/>
</dbReference>
<dbReference type="HOGENOM" id="CLU_399096_0_0_1"/>
<feature type="compositionally biased region" description="Low complexity" evidence="3">
    <location>
        <begin position="68"/>
        <end position="80"/>
    </location>
</feature>
<dbReference type="Gene3D" id="3.40.50.300">
    <property type="entry name" value="P-loop containing nucleotide triphosphate hydrolases"/>
    <property type="match status" value="1"/>
</dbReference>
<reference evidence="4 5" key="1">
    <citation type="journal article" date="2011" name="Science">
        <title>Comparative functional genomics of the fission yeasts.</title>
        <authorList>
            <person name="Rhind N."/>
            <person name="Chen Z."/>
            <person name="Yassour M."/>
            <person name="Thompson D.A."/>
            <person name="Haas B.J."/>
            <person name="Habib N."/>
            <person name="Wapinski I."/>
            <person name="Roy S."/>
            <person name="Lin M.F."/>
            <person name="Heiman D.I."/>
            <person name="Young S.K."/>
            <person name="Furuya K."/>
            <person name="Guo Y."/>
            <person name="Pidoux A."/>
            <person name="Chen H.M."/>
            <person name="Robbertse B."/>
            <person name="Goldberg J.M."/>
            <person name="Aoki K."/>
            <person name="Bayne E.H."/>
            <person name="Berlin A.M."/>
            <person name="Desjardins C.A."/>
            <person name="Dobbs E."/>
            <person name="Dukaj L."/>
            <person name="Fan L."/>
            <person name="FitzGerald M.G."/>
            <person name="French C."/>
            <person name="Gujja S."/>
            <person name="Hansen K."/>
            <person name="Keifenheim D."/>
            <person name="Levin J.Z."/>
            <person name="Mosher R.A."/>
            <person name="Mueller C.A."/>
            <person name="Pfiffner J."/>
            <person name="Priest M."/>
            <person name="Russ C."/>
            <person name="Smialowska A."/>
            <person name="Swoboda P."/>
            <person name="Sykes S.M."/>
            <person name="Vaughn M."/>
            <person name="Vengrova S."/>
            <person name="Yoder R."/>
            <person name="Zeng Q."/>
            <person name="Allshire R."/>
            <person name="Baulcombe D."/>
            <person name="Birren B.W."/>
            <person name="Brown W."/>
            <person name="Ekwall K."/>
            <person name="Kellis M."/>
            <person name="Leatherwood J."/>
            <person name="Levin H."/>
            <person name="Margalit H."/>
            <person name="Martienssen R."/>
            <person name="Nieduszynski C.A."/>
            <person name="Spatafora J.W."/>
            <person name="Friedman N."/>
            <person name="Dalgaard J.Z."/>
            <person name="Baumann P."/>
            <person name="Niki H."/>
            <person name="Regev A."/>
            <person name="Nusbaum C."/>
        </authorList>
    </citation>
    <scope>NUCLEOTIDE SEQUENCE [LARGE SCALE GENOMIC DNA]</scope>
    <source>
        <strain evidence="5">OY26 / ATCC MYA-4695 / CBS 11777 / NBRC 106824 / NRRL Y48691</strain>
    </source>
</reference>
<name>S9W5G3_SCHCR</name>
<dbReference type="InterPro" id="IPR027417">
    <property type="entry name" value="P-loop_NTPase"/>
</dbReference>
<dbReference type="Proteomes" id="UP000015464">
    <property type="component" value="Unassembled WGS sequence"/>
</dbReference>
<keyword evidence="1" id="KW-0547">Nucleotide-binding</keyword>
<dbReference type="eggNOG" id="KOG0458">
    <property type="taxonomic scope" value="Eukaryota"/>
</dbReference>
<feature type="compositionally biased region" description="Polar residues" evidence="3">
    <location>
        <begin position="1"/>
        <end position="31"/>
    </location>
</feature>
<dbReference type="AlphaFoldDB" id="S9W5G3"/>
<dbReference type="GO" id="GO:0005525">
    <property type="term" value="F:GTP binding"/>
    <property type="evidence" value="ECO:0007669"/>
    <property type="project" value="UniProtKB-KW"/>
</dbReference>
<dbReference type="OMA" id="FETFSHN"/>
<organism evidence="4 5">
    <name type="scientific">Schizosaccharomyces cryophilus (strain OY26 / ATCC MYA-4695 / CBS 11777 / NBRC 106824 / NRRL Y48691)</name>
    <name type="common">Fission yeast</name>
    <dbReference type="NCBI Taxonomy" id="653667"/>
    <lineage>
        <taxon>Eukaryota</taxon>
        <taxon>Fungi</taxon>
        <taxon>Dikarya</taxon>
        <taxon>Ascomycota</taxon>
        <taxon>Taphrinomycotina</taxon>
        <taxon>Schizosaccharomycetes</taxon>
        <taxon>Schizosaccharomycetales</taxon>
        <taxon>Schizosaccharomycetaceae</taxon>
        <taxon>Schizosaccharomyces</taxon>
    </lineage>
</organism>
<dbReference type="EMBL" id="KE546988">
    <property type="protein sequence ID" value="EPY53185.1"/>
    <property type="molecule type" value="Genomic_DNA"/>
</dbReference>
<evidence type="ECO:0000256" key="1">
    <source>
        <dbReference type="ARBA" id="ARBA00022741"/>
    </source>
</evidence>
<evidence type="ECO:0000313" key="4">
    <source>
        <dbReference type="EMBL" id="EPY53185.1"/>
    </source>
</evidence>
<dbReference type="GeneID" id="25038040"/>
<dbReference type="RefSeq" id="XP_013021441.1">
    <property type="nucleotide sequence ID" value="XM_013165987.1"/>
</dbReference>
<evidence type="ECO:0000256" key="3">
    <source>
        <dbReference type="SAM" id="MobiDB-lite"/>
    </source>
</evidence>
<accession>S9W5G3</accession>
<evidence type="ECO:0000256" key="2">
    <source>
        <dbReference type="ARBA" id="ARBA00023134"/>
    </source>
</evidence>
<gene>
    <name evidence="4" type="ORF">SPOG_03723</name>
</gene>
<dbReference type="OrthoDB" id="5399008at2759"/>
<proteinExistence type="predicted"/>
<feature type="region of interest" description="Disordered" evidence="3">
    <location>
        <begin position="1"/>
        <end position="171"/>
    </location>
</feature>
<keyword evidence="2" id="KW-0342">GTP-binding</keyword>
<feature type="compositionally biased region" description="Polar residues" evidence="3">
    <location>
        <begin position="47"/>
        <end position="67"/>
    </location>
</feature>
<keyword evidence="5" id="KW-1185">Reference proteome</keyword>
<dbReference type="STRING" id="653667.S9W5G3"/>
<feature type="compositionally biased region" description="Polar residues" evidence="3">
    <location>
        <begin position="149"/>
        <end position="162"/>
    </location>
</feature>
<dbReference type="PANTHER" id="PTHR23115">
    <property type="entry name" value="TRANSLATION FACTOR"/>
    <property type="match status" value="1"/>
</dbReference>
<dbReference type="InterPro" id="IPR050100">
    <property type="entry name" value="TRAFAC_GTPase_members"/>
</dbReference>
<sequence length="690" mass="76953">MSKLSQLLNAKRANQQNTPAPESSGKLTSLLKTPPPSVEEHPAPLDFSQTTSNDTTEYSASSSQPSGLSKLAALAAQKKNQNSEEASNKRPLPSSSSSSLQPDTKSNDSFDKEQLLQRFRKVRIAESKTPSEELDHDTLSRYPAPPEEQVNNINYDPSSSELPQYDLSSSSPTSMMAAPSIFARCLTGAKKKAMQKEIKVNLKRSSILGFNAPSPDDLVLMAQSKSKGFQKYNRKDRALFNSLQQLKNASLQRTSTSIATPTVTKDVMVDKSKLLELSKDIKPTNRISIFGAPKVGKKTLLARLLYQVGALDIKLMQRCTLLNSRKENLSSVLGRNESGLYQFETFSHNYLSSLFALPLHDLAALATFLQTTDIAVIVIHAKYPLDEIESIVCLLRLFYGVTIKNVLFVVTQMDQISWEEEQYQYVVSSVITCLKETYSITVPWSSFLPVSGFRGDNLTTLSYGTLQSWYDDETLLGKIDELSDKSIDEKLQLQHLPLSLTITSWSLLPENKIAAQFDVHSGIVQAYQKIYTSVGKLEARVQSLKLHQHARTWCLPGEHTEMHLSSLPNLMNGTLCIDVENSYHLSRIAYISAFTFDSSLKVHSPIYVNAFFGAFSMNAKVFFYSEGKENTMALQGLQFQNKNLFLIRLELDQPIPLVEFNTVPSLSRVLLLSKEAKTLWASGIIISVQK</sequence>
<evidence type="ECO:0000313" key="5">
    <source>
        <dbReference type="Proteomes" id="UP000015464"/>
    </source>
</evidence>